<dbReference type="Gene3D" id="3.40.50.300">
    <property type="entry name" value="P-loop containing nucleotide triphosphate hydrolases"/>
    <property type="match status" value="2"/>
</dbReference>
<dbReference type="OrthoDB" id="573511at2"/>
<dbReference type="Gene3D" id="3.30.200.20">
    <property type="entry name" value="Phosphorylase Kinase, domain 1"/>
    <property type="match status" value="1"/>
</dbReference>
<dbReference type="CDD" id="cd14014">
    <property type="entry name" value="STKc_PknB_like"/>
    <property type="match status" value="1"/>
</dbReference>
<evidence type="ECO:0000256" key="1">
    <source>
        <dbReference type="SAM" id="Coils"/>
    </source>
</evidence>
<dbReference type="eggNOG" id="COG0515">
    <property type="taxonomic scope" value="Bacteria"/>
</dbReference>
<dbReference type="SMART" id="SM00065">
    <property type="entry name" value="GAF"/>
    <property type="match status" value="1"/>
</dbReference>
<dbReference type="PATRIC" id="fig|56107.3.peg.1300"/>
<dbReference type="Pfam" id="PF00069">
    <property type="entry name" value="Pkinase"/>
    <property type="match status" value="1"/>
</dbReference>
<keyword evidence="4" id="KW-1185">Reference proteome</keyword>
<protein>
    <submittedName>
        <fullName evidence="3">Putative ATPase</fullName>
    </submittedName>
</protein>
<dbReference type="SUPFAM" id="SSF55781">
    <property type="entry name" value="GAF domain-like"/>
    <property type="match status" value="1"/>
</dbReference>
<dbReference type="SUPFAM" id="SSF52540">
    <property type="entry name" value="P-loop containing nucleoside triphosphate hydrolases"/>
    <property type="match status" value="2"/>
</dbReference>
<dbReference type="InterPro" id="IPR053159">
    <property type="entry name" value="Hybrid_Histidine_Kinase"/>
</dbReference>
<dbReference type="InterPro" id="IPR041664">
    <property type="entry name" value="AAA_16"/>
</dbReference>
<dbReference type="Pfam" id="PF01590">
    <property type="entry name" value="GAF"/>
    <property type="match status" value="1"/>
</dbReference>
<feature type="domain" description="Protein kinase" evidence="2">
    <location>
        <begin position="12"/>
        <end position="275"/>
    </location>
</feature>
<dbReference type="GO" id="GO:0005524">
    <property type="term" value="F:ATP binding"/>
    <property type="evidence" value="ECO:0007669"/>
    <property type="project" value="InterPro"/>
</dbReference>
<dbReference type="Proteomes" id="UP000010475">
    <property type="component" value="Chromosome"/>
</dbReference>
<name>K9WUJ0_9NOST</name>
<dbReference type="Gene3D" id="1.10.510.10">
    <property type="entry name" value="Transferase(Phosphotransferase) domain 1"/>
    <property type="match status" value="1"/>
</dbReference>
<feature type="coiled-coil region" evidence="1">
    <location>
        <begin position="1525"/>
        <end position="1562"/>
    </location>
</feature>
<dbReference type="Gene3D" id="3.30.450.40">
    <property type="match status" value="1"/>
</dbReference>
<dbReference type="KEGG" id="csg:Cylst_1153"/>
<sequence length="1945" mass="222681">MIHNQDILQKDYQIIEKIYESASSLIYRAILKLNNQPIILKILKEDYPSPSELTRYKQEYEITSSLNADNIIKAYKLQRYKNSLVMLLEDFGGESLKILISKHQFSLEVFLTIAIKTTESLAAIHNANIIHKDINSANIVYNQETRQLKIIDFGISTRLSQENQIISNINQLEGTLAYISPEQTGRMNRGIDYRSDFYSLGVTFYELLTNQLPFTTNDPIELVHCHIAQHPKIPNELIASIPLTLSNIIIKLLAKTPEERYQSAWGIKADLETCLQQLKTTGNIGHFSLGSQDISDKFHIPQKLYGREQEITQLLTTFERVSQGKAEIILVSGYSGIGKSALVNEIHKPITKQRGFFINGKFDQLQRDIPYAAITQAWQGLVRQLLSEPEITLKTWKEKILAVLGNNSQIIIDIIPDLEKIIGKQPPVEQLGATETQDRFNLFFARFVHIFSQKEHPLTIFLDDLQWADLPSLNLIEKLITNVDSQYLLIIGAYRNNEVSPTHPLTQTLEQIKKAEVIINQIMLQPLGISDVKQLMADTLNCSREDVQPLAELVTKKTAGNSFFITQLLQTLYKEKLLVLNVPQLPIHQRENNQGFWQWNIEKIQQIGITDNVVDLVVRKIEKLEQNTQNILKLAACIGNRFNLEILSIVNRKSLTFTSQEIQPALQEGLIIPLSNDYKLPLLWSEEEISGDTSEISSDFILKNSTSIPYKFLHDRVQQAAYSLILEAEKKSIHLQIGRLLRNNTPADELEENIFNIVHQLNEGLSLITEPLEKYELAKLNLQAAKKSKASTAYEPALKYLEMGLSLLGSNSWNEQYTLTWELHIETLELLYLNTKFDQFEEFSNTVLQQAQEILDQAKINQLQILYYCTTFQANKAIDIAIKISRKLGTHISQEQGDIENKIAQQQDLIQLFLQDKNLEYLYQLPVMTDKYQIAIVQILQQIIAATHTTNFPLFVEIILIQLNLCIKYGNPPNAAYIYNTYGMLLCSIKQDIDYGYQFGNLALKLVEKSKIKKLEVFVLQMYYGQIWHWKEYLRNIVAQNKLIYGFKIGIDTGGNEFASYVAINYCLIKFFGGQNLEEVEQDYQKYSGVIKNLKLQFSIFIMETFHKLIIKFLGINNYDKLIISDNVEQEYLENWIQNNSQWLIFFFYFTRTFYCYLLKDYACACANGIKAEKYVEASSSFLTAPQHNFYSSLSYLAHYSACDIKQQQNLIEQVDKNQESMKIWSNHCPENFQHKYDLVAAEKARALVQYWQAEDLYERAIQGAKKYEFIHEEALAYERAAEFYLHLGREEIGQLYLRNAHHCYTRWGAKAKVKQLEDEYPEYFIGNTNQGTAKSLSTTISTSGSNGEFLDLTTVIKASQALAGEIVLNKLLAKLMKIMIENAGARKGFLLLHSDDNWVIEAVGAIDSDDVTILQSIPVDSPDASTPLLSTAIINYVARTQENVVLNDATQEGQFTRDPYIVITQPKSILCTPLLNQGKLSGILYLENNLATGAFTPERVEVLNILSSQAAISIKNSRLYATLEQKVEKRTQELSQTLEILKETQAKLEFENALLKSAEEASIYDYQVGGSLPIDAPTYVVRSADRYLYKALKSGEFCYILNTRQMGKSSLMVRMMHYLQQESFCCAAIDMTRIGSENITPEQWYKGLAVELWQGFDLLGKVNLKAWWQENIELSPVQRLSRFFEEVLLGEVKLPDNTLAPKIVIFLDEIDSVLGLDFSVNDFFALVRSCYNQRGINPEYQRLCFVLLGVATPSDLITDYRRTPFNIGQAIQLHGFQLHEAQPLLQGLSDKVSNPQAVLQEVLFWTNGQPFLTQKICKLIRSLSSSVPEKTEKAWIKNLICTNIIDNWETQDEPEHLRTICDRILKGERQATDLLELYRRILEQGQVRAVDSLDERELILSGLLVKEQSYLKIHNRIYELIFNNSWIELQASLNRNMNGADPAN</sequence>
<dbReference type="InterPro" id="IPR000719">
    <property type="entry name" value="Prot_kinase_dom"/>
</dbReference>
<organism evidence="3 4">
    <name type="scientific">Cylindrospermum stagnale PCC 7417</name>
    <dbReference type="NCBI Taxonomy" id="56107"/>
    <lineage>
        <taxon>Bacteria</taxon>
        <taxon>Bacillati</taxon>
        <taxon>Cyanobacteriota</taxon>
        <taxon>Cyanophyceae</taxon>
        <taxon>Nostocales</taxon>
        <taxon>Nostocaceae</taxon>
        <taxon>Cylindrospermum</taxon>
    </lineage>
</organism>
<dbReference type="InterPro" id="IPR027417">
    <property type="entry name" value="P-loop_NTPase"/>
</dbReference>
<dbReference type="eggNOG" id="COG2203">
    <property type="taxonomic scope" value="Bacteria"/>
</dbReference>
<dbReference type="Pfam" id="PF14516">
    <property type="entry name" value="AAA_35"/>
    <property type="match status" value="1"/>
</dbReference>
<dbReference type="PANTHER" id="PTHR43642">
    <property type="entry name" value="HYBRID SIGNAL TRANSDUCTION HISTIDINE KINASE G"/>
    <property type="match status" value="1"/>
</dbReference>
<proteinExistence type="predicted"/>
<gene>
    <name evidence="3" type="ORF">Cylst_1153</name>
</gene>
<dbReference type="InterPro" id="IPR011009">
    <property type="entry name" value="Kinase-like_dom_sf"/>
</dbReference>
<evidence type="ECO:0000313" key="3">
    <source>
        <dbReference type="EMBL" id="AFZ23456.1"/>
    </source>
</evidence>
<dbReference type="HOGENOM" id="CLU_000445_34_1_3"/>
<dbReference type="Pfam" id="PF13191">
    <property type="entry name" value="AAA_16"/>
    <property type="match status" value="1"/>
</dbReference>
<reference evidence="3 4" key="1">
    <citation type="submission" date="2012-06" db="EMBL/GenBank/DDBJ databases">
        <title>Finished chromosome of genome of Cylindrospermum stagnale PCC 7417.</title>
        <authorList>
            <consortium name="US DOE Joint Genome Institute"/>
            <person name="Gugger M."/>
            <person name="Coursin T."/>
            <person name="Rippka R."/>
            <person name="Tandeau De Marsac N."/>
            <person name="Huntemann M."/>
            <person name="Wei C.-L."/>
            <person name="Han J."/>
            <person name="Detter J.C."/>
            <person name="Han C."/>
            <person name="Tapia R."/>
            <person name="Chen A."/>
            <person name="Kyrpides N."/>
            <person name="Mavromatis K."/>
            <person name="Markowitz V."/>
            <person name="Szeto E."/>
            <person name="Ivanova N."/>
            <person name="Pagani I."/>
            <person name="Pati A."/>
            <person name="Goodwin L."/>
            <person name="Nordberg H.P."/>
            <person name="Cantor M.N."/>
            <person name="Hua S.X."/>
            <person name="Woyke T."/>
            <person name="Kerfeld C.A."/>
        </authorList>
    </citation>
    <scope>NUCLEOTIDE SEQUENCE [LARGE SCALE GENOMIC DNA]</scope>
    <source>
        <strain evidence="3 4">PCC 7417</strain>
    </source>
</reference>
<dbReference type="InterPro" id="IPR003018">
    <property type="entry name" value="GAF"/>
</dbReference>
<dbReference type="STRING" id="56107.Cylst_1153"/>
<dbReference type="EMBL" id="CP003642">
    <property type="protein sequence ID" value="AFZ23456.1"/>
    <property type="molecule type" value="Genomic_DNA"/>
</dbReference>
<dbReference type="eggNOG" id="COG3899">
    <property type="taxonomic scope" value="Bacteria"/>
</dbReference>
<dbReference type="GO" id="GO:0004672">
    <property type="term" value="F:protein kinase activity"/>
    <property type="evidence" value="ECO:0007669"/>
    <property type="project" value="InterPro"/>
</dbReference>
<dbReference type="SUPFAM" id="SSF56112">
    <property type="entry name" value="Protein kinase-like (PK-like)"/>
    <property type="match status" value="1"/>
</dbReference>
<dbReference type="InterPro" id="IPR029016">
    <property type="entry name" value="GAF-like_dom_sf"/>
</dbReference>
<dbReference type="RefSeq" id="WP_015206712.1">
    <property type="nucleotide sequence ID" value="NC_019757.1"/>
</dbReference>
<dbReference type="PANTHER" id="PTHR43642:SF1">
    <property type="entry name" value="HYBRID SIGNAL TRANSDUCTION HISTIDINE KINASE G"/>
    <property type="match status" value="1"/>
</dbReference>
<dbReference type="PROSITE" id="PS50011">
    <property type="entry name" value="PROTEIN_KINASE_DOM"/>
    <property type="match status" value="1"/>
</dbReference>
<evidence type="ECO:0000313" key="4">
    <source>
        <dbReference type="Proteomes" id="UP000010475"/>
    </source>
</evidence>
<keyword evidence="1" id="KW-0175">Coiled coil</keyword>
<accession>K9WUJ0</accession>
<evidence type="ECO:0000259" key="2">
    <source>
        <dbReference type="PROSITE" id="PS50011"/>
    </source>
</evidence>